<feature type="transmembrane region" description="Helical" evidence="6">
    <location>
        <begin position="346"/>
        <end position="364"/>
    </location>
</feature>
<keyword evidence="9" id="KW-1185">Reference proteome</keyword>
<evidence type="ECO:0000313" key="8">
    <source>
        <dbReference type="EMBL" id="KAJ8978681.1"/>
    </source>
</evidence>
<organism evidence="8 9">
    <name type="scientific">Molorchus minor</name>
    <dbReference type="NCBI Taxonomy" id="1323400"/>
    <lineage>
        <taxon>Eukaryota</taxon>
        <taxon>Metazoa</taxon>
        <taxon>Ecdysozoa</taxon>
        <taxon>Arthropoda</taxon>
        <taxon>Hexapoda</taxon>
        <taxon>Insecta</taxon>
        <taxon>Pterygota</taxon>
        <taxon>Neoptera</taxon>
        <taxon>Endopterygota</taxon>
        <taxon>Coleoptera</taxon>
        <taxon>Polyphaga</taxon>
        <taxon>Cucujiformia</taxon>
        <taxon>Chrysomeloidea</taxon>
        <taxon>Cerambycidae</taxon>
        <taxon>Lamiinae</taxon>
        <taxon>Monochamini</taxon>
        <taxon>Molorchus</taxon>
    </lineage>
</organism>
<comment type="caution">
    <text evidence="8">The sequence shown here is derived from an EMBL/GenBank/DDBJ whole genome shotgun (WGS) entry which is preliminary data.</text>
</comment>
<gene>
    <name evidence="8" type="ORF">NQ317_015649</name>
</gene>
<feature type="transmembrane region" description="Helical" evidence="6">
    <location>
        <begin position="69"/>
        <end position="87"/>
    </location>
</feature>
<keyword evidence="3 6" id="KW-0812">Transmembrane</keyword>
<dbReference type="Pfam" id="PF03600">
    <property type="entry name" value="CitMHS"/>
    <property type="match status" value="2"/>
</dbReference>
<dbReference type="InterPro" id="IPR004680">
    <property type="entry name" value="Cit_transptr-like_dom"/>
</dbReference>
<protein>
    <recommendedName>
        <fullName evidence="7">Citrate transporter-like domain-containing protein</fullName>
    </recommendedName>
</protein>
<evidence type="ECO:0000256" key="6">
    <source>
        <dbReference type="SAM" id="Phobius"/>
    </source>
</evidence>
<comment type="subcellular location">
    <subcellularLocation>
        <location evidence="1">Membrane</location>
        <topology evidence="1">Multi-pass membrane protein</topology>
    </subcellularLocation>
</comment>
<feature type="transmembrane region" description="Helical" evidence="6">
    <location>
        <begin position="239"/>
        <end position="256"/>
    </location>
</feature>
<dbReference type="EMBL" id="JAPWTJ010000411">
    <property type="protein sequence ID" value="KAJ8978681.1"/>
    <property type="molecule type" value="Genomic_DNA"/>
</dbReference>
<evidence type="ECO:0000313" key="9">
    <source>
        <dbReference type="Proteomes" id="UP001162164"/>
    </source>
</evidence>
<feature type="transmembrane region" description="Helical" evidence="6">
    <location>
        <begin position="384"/>
        <end position="404"/>
    </location>
</feature>
<dbReference type="PANTHER" id="PTHR43568:SF1">
    <property type="entry name" value="P PROTEIN"/>
    <property type="match status" value="1"/>
</dbReference>
<evidence type="ECO:0000259" key="7">
    <source>
        <dbReference type="Pfam" id="PF03600"/>
    </source>
</evidence>
<proteinExistence type="predicted"/>
<reference evidence="8" key="1">
    <citation type="journal article" date="2023" name="Insect Mol. Biol.">
        <title>Genome sequencing provides insights into the evolution of gene families encoding plant cell wall-degrading enzymes in longhorned beetles.</title>
        <authorList>
            <person name="Shin N.R."/>
            <person name="Okamura Y."/>
            <person name="Kirsch R."/>
            <person name="Pauchet Y."/>
        </authorList>
    </citation>
    <scope>NUCLEOTIDE SEQUENCE</scope>
    <source>
        <strain evidence="8">MMC_N1</strain>
    </source>
</reference>
<keyword evidence="4 6" id="KW-1133">Transmembrane helix</keyword>
<dbReference type="Proteomes" id="UP001162164">
    <property type="component" value="Unassembled WGS sequence"/>
</dbReference>
<evidence type="ECO:0000256" key="3">
    <source>
        <dbReference type="ARBA" id="ARBA00022692"/>
    </source>
</evidence>
<feature type="domain" description="Citrate transporter-like" evidence="7">
    <location>
        <begin position="251"/>
        <end position="333"/>
    </location>
</feature>
<keyword evidence="5 6" id="KW-0472">Membrane</keyword>
<sequence>MDDGDCDSPRNIIPRRPVTPNVNIEVIPPTPKRKLQRWSNLDALDSVFYNEADTNVKEKPKDNSSYGKGLKHFVLVLIWIICSVALMTNYEKVQDMHQIIVPKNTAKMYEIMKTPFTNKLRVVVDGALLPSYYGNLTTECLSVWVQLLVGKKKASRFDDVSKSDITVRNISDVWVIPVVTERLIGRVPEVEYTNIFDLTSHRTDNTTHSSLRLQFRTNLRANFPISVGYKLQPINPDDGIIYAAVVLTGLYLLIIFDLVHRTLAAMLASTISVAILAALDERPTVQEIVSWIDSETLLLLFSMMTLVTVFSETGVIDHAAVYAYKVFFPENRYLLCDVMNLNPRQILMYTLIAANIGGAITPMGDPPNVIIASNINVVDSGSNFGVFTLHMGVGSLVCLLVAYIQIRYTYRDMAYYKFEGSSTIRGEIAVWKKTAASVGSYSKEEGTVKDNLLLKTEKLSNRLKRTVSSNTSVISEERYSLTLKDLEKQVKEAKIHTTDPGQYLTYLTITRSILAKVRGNRQARLPVTRSVHNV</sequence>
<feature type="domain" description="Citrate transporter-like" evidence="7">
    <location>
        <begin position="335"/>
        <end position="420"/>
    </location>
</feature>
<evidence type="ECO:0000256" key="2">
    <source>
        <dbReference type="ARBA" id="ARBA00022448"/>
    </source>
</evidence>
<evidence type="ECO:0000256" key="5">
    <source>
        <dbReference type="ARBA" id="ARBA00023136"/>
    </source>
</evidence>
<feature type="transmembrane region" description="Helical" evidence="6">
    <location>
        <begin position="263"/>
        <end position="279"/>
    </location>
</feature>
<accession>A0ABQ9JKG1</accession>
<keyword evidence="2" id="KW-0813">Transport</keyword>
<evidence type="ECO:0000256" key="4">
    <source>
        <dbReference type="ARBA" id="ARBA00022989"/>
    </source>
</evidence>
<name>A0ABQ9JKG1_9CUCU</name>
<evidence type="ECO:0000256" key="1">
    <source>
        <dbReference type="ARBA" id="ARBA00004141"/>
    </source>
</evidence>
<dbReference type="PANTHER" id="PTHR43568">
    <property type="entry name" value="P PROTEIN"/>
    <property type="match status" value="1"/>
</dbReference>
<dbReference type="InterPro" id="IPR051475">
    <property type="entry name" value="Diverse_Ion_Transporter"/>
</dbReference>